<evidence type="ECO:0000313" key="3">
    <source>
        <dbReference type="Proteomes" id="UP000290900"/>
    </source>
</evidence>
<keyword evidence="3" id="KW-1185">Reference proteome</keyword>
<feature type="compositionally biased region" description="Basic and acidic residues" evidence="1">
    <location>
        <begin position="103"/>
        <end position="118"/>
    </location>
</feature>
<feature type="region of interest" description="Disordered" evidence="1">
    <location>
        <begin position="467"/>
        <end position="497"/>
    </location>
</feature>
<dbReference type="AlphaFoldDB" id="A0A448YKL4"/>
<sequence length="518" mass="57787">MYRHPNLSASSSSSVKRLSSNNPFRSALLEENTGIKDAQYTQWMQKRIEEESESDADSNSFSEGDDVLDFTGGHPKRRPRLTSRNSDSTVLRRKSTNPFTEMAGRKESVTKESSEKRPSTVRTRSSASDHLPVPPTYNRDTKPVSEELPPTYEEAVGKKYARNEYPKDVKEPADANPFPTPSIPRRAKTVKVSSHSKKQWNGNGDNRARHDSGSANLNNSNLLATTQTEILPDGRIRSKSVDESSPDNHRRPERPHRHHHHHHHRHGEDDEHLSRHRSSRKKFVMEKPKNLDTIDKLDVTGFYGGAGFHHDGPFDACTPHRNKDNKQAPVLAFPPDGPNNSIRGMGPVHTKEDQYDMVFGLSEEDPLYSTKISSDAHRPLGQASSQQQQVRSQATQTAQSNSTPQLPQQPHYYTGKTPYGNGVVVKKASASAVRLNDLADNPTVTRFDVNTKSTPVHGDTTLGLGSSTFLDGAPASSSTQKKAQQRQKSELSRKKSILDSSGFLRRVKSLKVRKSSRE</sequence>
<feature type="region of interest" description="Disordered" evidence="1">
    <location>
        <begin position="378"/>
        <end position="417"/>
    </location>
</feature>
<dbReference type="Proteomes" id="UP000290900">
    <property type="component" value="Unassembled WGS sequence"/>
</dbReference>
<proteinExistence type="predicted"/>
<reference evidence="2 3" key="1">
    <citation type="submission" date="2018-12" db="EMBL/GenBank/DDBJ databases">
        <authorList>
            <person name="Tiukova I."/>
            <person name="Dainat J."/>
        </authorList>
    </citation>
    <scope>NUCLEOTIDE SEQUENCE [LARGE SCALE GENOMIC DNA]</scope>
</reference>
<feature type="compositionally biased region" description="Low complexity" evidence="1">
    <location>
        <begin position="8"/>
        <end position="20"/>
    </location>
</feature>
<feature type="compositionally biased region" description="Low complexity" evidence="1">
    <location>
        <begin position="382"/>
        <end position="400"/>
    </location>
</feature>
<feature type="compositionally biased region" description="Basic residues" evidence="1">
    <location>
        <begin position="185"/>
        <end position="198"/>
    </location>
</feature>
<dbReference type="EMBL" id="CAACVR010000012">
    <property type="protein sequence ID" value="VEU21485.1"/>
    <property type="molecule type" value="Genomic_DNA"/>
</dbReference>
<protein>
    <submittedName>
        <fullName evidence="2">DEKNAAC102765</fullName>
    </submittedName>
</protein>
<dbReference type="Pfam" id="PF08316">
    <property type="entry name" value="Pal1"/>
    <property type="match status" value="1"/>
</dbReference>
<feature type="region of interest" description="Disordered" evidence="1">
    <location>
        <begin position="1"/>
        <end position="21"/>
    </location>
</feature>
<feature type="compositionally biased region" description="Basic residues" evidence="1">
    <location>
        <begin position="251"/>
        <end position="265"/>
    </location>
</feature>
<gene>
    <name evidence="2" type="ORF">BRENAR_LOCUS2218</name>
</gene>
<feature type="compositionally biased region" description="Basic and acidic residues" evidence="1">
    <location>
        <begin position="487"/>
        <end position="497"/>
    </location>
</feature>
<feature type="compositionally biased region" description="Basic and acidic residues" evidence="1">
    <location>
        <begin position="155"/>
        <end position="173"/>
    </location>
</feature>
<feature type="compositionally biased region" description="Basic and acidic residues" evidence="1">
    <location>
        <begin position="232"/>
        <end position="250"/>
    </location>
</feature>
<dbReference type="OrthoDB" id="5352132at2759"/>
<feature type="compositionally biased region" description="Polar residues" evidence="1">
    <location>
        <begin position="467"/>
        <end position="482"/>
    </location>
</feature>
<feature type="compositionally biased region" description="Low complexity" evidence="1">
    <location>
        <begin position="214"/>
        <end position="224"/>
    </location>
</feature>
<name>A0A448YKL4_BRENA</name>
<accession>A0A448YKL4</accession>
<evidence type="ECO:0000313" key="2">
    <source>
        <dbReference type="EMBL" id="VEU21485.1"/>
    </source>
</evidence>
<dbReference type="GO" id="GO:0005737">
    <property type="term" value="C:cytoplasm"/>
    <property type="evidence" value="ECO:0007669"/>
    <property type="project" value="TreeGrafter"/>
</dbReference>
<dbReference type="PANTHER" id="PTHR28307">
    <property type="entry name" value="PROTEIN PAL1"/>
    <property type="match status" value="1"/>
</dbReference>
<dbReference type="InParanoid" id="A0A448YKL4"/>
<dbReference type="STRING" id="13370.A0A448YKL4"/>
<dbReference type="PANTHER" id="PTHR28307:SF2">
    <property type="entry name" value="PROTEIN PAL1"/>
    <property type="match status" value="1"/>
</dbReference>
<evidence type="ECO:0000256" key="1">
    <source>
        <dbReference type="SAM" id="MobiDB-lite"/>
    </source>
</evidence>
<organism evidence="2 3">
    <name type="scientific">Brettanomyces naardenensis</name>
    <name type="common">Yeast</name>
    <dbReference type="NCBI Taxonomy" id="13370"/>
    <lineage>
        <taxon>Eukaryota</taxon>
        <taxon>Fungi</taxon>
        <taxon>Dikarya</taxon>
        <taxon>Ascomycota</taxon>
        <taxon>Saccharomycotina</taxon>
        <taxon>Pichiomycetes</taxon>
        <taxon>Pichiales</taxon>
        <taxon>Pichiaceae</taxon>
        <taxon>Brettanomyces</taxon>
    </lineage>
</organism>
<dbReference type="InterPro" id="IPR013226">
    <property type="entry name" value="Pal1"/>
</dbReference>
<feature type="region of interest" description="Disordered" evidence="1">
    <location>
        <begin position="44"/>
        <end position="280"/>
    </location>
</feature>
<dbReference type="FunCoup" id="A0A448YKL4">
    <property type="interactions" value="238"/>
</dbReference>